<dbReference type="SMART" id="SM00471">
    <property type="entry name" value="HDc"/>
    <property type="match status" value="1"/>
</dbReference>
<dbReference type="SUPFAM" id="SSF109604">
    <property type="entry name" value="HD-domain/PDEase-like"/>
    <property type="match status" value="1"/>
</dbReference>
<dbReference type="InterPro" id="IPR052340">
    <property type="entry name" value="RNase_Y/CdgJ"/>
</dbReference>
<comment type="caution">
    <text evidence="2">The sequence shown here is derived from an EMBL/GenBank/DDBJ whole genome shotgun (WGS) entry which is preliminary data.</text>
</comment>
<dbReference type="AlphaFoldDB" id="A0A9W6L9H5"/>
<reference evidence="2" key="1">
    <citation type="submission" date="2022-12" db="EMBL/GenBank/DDBJ databases">
        <title>Reference genome sequencing for broad-spectrum identification of bacterial and archaeal isolates by mass spectrometry.</title>
        <authorList>
            <person name="Sekiguchi Y."/>
            <person name="Tourlousse D.M."/>
        </authorList>
    </citation>
    <scope>NUCLEOTIDE SEQUENCE</scope>
    <source>
        <strain evidence="2">ASRB1</strain>
    </source>
</reference>
<dbReference type="PROSITE" id="PS51833">
    <property type="entry name" value="HDOD"/>
    <property type="match status" value="1"/>
</dbReference>
<dbReference type="InterPro" id="IPR013976">
    <property type="entry name" value="HDOD"/>
</dbReference>
<dbReference type="PANTHER" id="PTHR33525:SF3">
    <property type="entry name" value="RIBONUCLEASE Y"/>
    <property type="match status" value="1"/>
</dbReference>
<evidence type="ECO:0000313" key="2">
    <source>
        <dbReference type="EMBL" id="GLI36492.1"/>
    </source>
</evidence>
<keyword evidence="3" id="KW-1185">Reference proteome</keyword>
<dbReference type="PANTHER" id="PTHR33525">
    <property type="match status" value="1"/>
</dbReference>
<proteinExistence type="predicted"/>
<sequence length="297" mass="33278">MVQELDGYEVKALNYELLLKDILTAAEKLPPFPDVAWKVLGLIRKMASVKQIESVIKYDPTIAARILSLSQSAYYRRAGKVSSLQDAIVVLGNQKLVEVILAACAVHYFRGQVSGYRLNERELWRHSVSTAVLSEKLALRFRKKRVLTAYTAGLLHDIGKTVLDLYAKIYLHIDLNQIRKSGIQFIEAERRALGIDHQELGQLIARSWNFPPEVTVAIGNHHFPQKAKTDQDMAAIVYIADRLVNGMQESREPRDAVDPETDPVFKALGVTSQIAEDLQAEISEAVEGIVSFLKNEA</sequence>
<dbReference type="Gene3D" id="1.10.3210.10">
    <property type="entry name" value="Hypothetical protein af1432"/>
    <property type="match status" value="1"/>
</dbReference>
<accession>A0A9W6L9H5</accession>
<gene>
    <name evidence="2" type="ORF">DAMNIGENAA_39250</name>
</gene>
<dbReference type="InterPro" id="IPR003607">
    <property type="entry name" value="HD/PDEase_dom"/>
</dbReference>
<evidence type="ECO:0000259" key="1">
    <source>
        <dbReference type="PROSITE" id="PS51833"/>
    </source>
</evidence>
<dbReference type="Proteomes" id="UP001144372">
    <property type="component" value="Unassembled WGS sequence"/>
</dbReference>
<evidence type="ECO:0000313" key="3">
    <source>
        <dbReference type="Proteomes" id="UP001144372"/>
    </source>
</evidence>
<dbReference type="NCBIfam" id="TIGR00277">
    <property type="entry name" value="HDIG"/>
    <property type="match status" value="1"/>
</dbReference>
<dbReference type="Pfam" id="PF08668">
    <property type="entry name" value="HDOD"/>
    <property type="match status" value="1"/>
</dbReference>
<feature type="domain" description="HDOD" evidence="1">
    <location>
        <begin position="29"/>
        <end position="224"/>
    </location>
</feature>
<dbReference type="RefSeq" id="WP_281796999.1">
    <property type="nucleotide sequence ID" value="NZ_BSDR01000001.1"/>
</dbReference>
<organism evidence="2 3">
    <name type="scientific">Desulforhabdus amnigena</name>
    <dbReference type="NCBI Taxonomy" id="40218"/>
    <lineage>
        <taxon>Bacteria</taxon>
        <taxon>Pseudomonadati</taxon>
        <taxon>Thermodesulfobacteriota</taxon>
        <taxon>Syntrophobacteria</taxon>
        <taxon>Syntrophobacterales</taxon>
        <taxon>Syntrophobacteraceae</taxon>
        <taxon>Desulforhabdus</taxon>
    </lineage>
</organism>
<dbReference type="InterPro" id="IPR006675">
    <property type="entry name" value="HDIG_dom"/>
</dbReference>
<name>A0A9W6L9H5_9BACT</name>
<protein>
    <submittedName>
        <fullName evidence="2">HDIG domain protein</fullName>
    </submittedName>
</protein>
<dbReference type="EMBL" id="BSDR01000001">
    <property type="protein sequence ID" value="GLI36492.1"/>
    <property type="molecule type" value="Genomic_DNA"/>
</dbReference>
<dbReference type="CDD" id="cd00077">
    <property type="entry name" value="HDc"/>
    <property type="match status" value="1"/>
</dbReference>